<evidence type="ECO:0000313" key="1">
    <source>
        <dbReference type="EMBL" id="SNR87017.1"/>
    </source>
</evidence>
<proteinExistence type="predicted"/>
<reference evidence="1 2" key="1">
    <citation type="submission" date="2017-06" db="EMBL/GenBank/DDBJ databases">
        <authorList>
            <person name="Kim H.J."/>
            <person name="Triplett B.A."/>
        </authorList>
    </citation>
    <scope>NUCLEOTIDE SEQUENCE [LARGE SCALE GENOMIC DNA]</scope>
    <source>
        <strain evidence="1 2">DSM 29052</strain>
    </source>
</reference>
<dbReference type="Proteomes" id="UP000198417">
    <property type="component" value="Unassembled WGS sequence"/>
</dbReference>
<gene>
    <name evidence="1" type="ORF">SAMN06265370_1431</name>
</gene>
<evidence type="ECO:0000313" key="2">
    <source>
        <dbReference type="Proteomes" id="UP000198417"/>
    </source>
</evidence>
<organism evidence="1 2">
    <name type="scientific">Puniceibacterium sediminis</name>
    <dbReference type="NCBI Taxonomy" id="1608407"/>
    <lineage>
        <taxon>Bacteria</taxon>
        <taxon>Pseudomonadati</taxon>
        <taxon>Pseudomonadota</taxon>
        <taxon>Alphaproteobacteria</taxon>
        <taxon>Rhodobacterales</taxon>
        <taxon>Paracoccaceae</taxon>
        <taxon>Puniceibacterium</taxon>
    </lineage>
</organism>
<protein>
    <submittedName>
        <fullName evidence="1">Uncharacterized protein</fullName>
    </submittedName>
</protein>
<name>A0A238ZUB5_9RHOB</name>
<dbReference type="RefSeq" id="WP_089274060.1">
    <property type="nucleotide sequence ID" value="NZ_FZNN01000043.1"/>
</dbReference>
<keyword evidence="2" id="KW-1185">Reference proteome</keyword>
<accession>A0A238ZUB5</accession>
<dbReference type="AlphaFoldDB" id="A0A238ZUB5"/>
<dbReference type="EMBL" id="FZNN01000043">
    <property type="protein sequence ID" value="SNR87017.1"/>
    <property type="molecule type" value="Genomic_DNA"/>
</dbReference>
<sequence length="90" mass="10312">MLNNQELYDKIRDSGELADLMNMQTREQIVERVHQIARDAGRTDLTLDTIDAQINDEPARIVDQRSEDDSLSDEELELVVARASMVCYDT</sequence>